<organism evidence="3 4">
    <name type="scientific">Amorphotheca resinae ATCC 22711</name>
    <dbReference type="NCBI Taxonomy" id="857342"/>
    <lineage>
        <taxon>Eukaryota</taxon>
        <taxon>Fungi</taxon>
        <taxon>Dikarya</taxon>
        <taxon>Ascomycota</taxon>
        <taxon>Pezizomycotina</taxon>
        <taxon>Leotiomycetes</taxon>
        <taxon>Helotiales</taxon>
        <taxon>Amorphothecaceae</taxon>
        <taxon>Amorphotheca</taxon>
    </lineage>
</organism>
<evidence type="ECO:0000313" key="4">
    <source>
        <dbReference type="Proteomes" id="UP000241818"/>
    </source>
</evidence>
<name>A0A2T3AYZ4_AMORE</name>
<evidence type="ECO:0008006" key="5">
    <source>
        <dbReference type="Google" id="ProtNLM"/>
    </source>
</evidence>
<evidence type="ECO:0000256" key="1">
    <source>
        <dbReference type="SAM" id="MobiDB-lite"/>
    </source>
</evidence>
<gene>
    <name evidence="3" type="ORF">M430DRAFT_104258</name>
</gene>
<keyword evidence="4" id="KW-1185">Reference proteome</keyword>
<keyword evidence="2" id="KW-1133">Transmembrane helix</keyword>
<feature type="transmembrane region" description="Helical" evidence="2">
    <location>
        <begin position="42"/>
        <end position="64"/>
    </location>
</feature>
<dbReference type="OrthoDB" id="4918558at2759"/>
<reference evidence="3 4" key="1">
    <citation type="journal article" date="2018" name="New Phytol.">
        <title>Comparative genomics and transcriptomics depict ericoid mycorrhizal fungi as versatile saprotrophs and plant mutualists.</title>
        <authorList>
            <person name="Martino E."/>
            <person name="Morin E."/>
            <person name="Grelet G.A."/>
            <person name="Kuo A."/>
            <person name="Kohler A."/>
            <person name="Daghino S."/>
            <person name="Barry K.W."/>
            <person name="Cichocki N."/>
            <person name="Clum A."/>
            <person name="Dockter R.B."/>
            <person name="Hainaut M."/>
            <person name="Kuo R.C."/>
            <person name="LaButti K."/>
            <person name="Lindahl B.D."/>
            <person name="Lindquist E.A."/>
            <person name="Lipzen A."/>
            <person name="Khouja H.R."/>
            <person name="Magnuson J."/>
            <person name="Murat C."/>
            <person name="Ohm R.A."/>
            <person name="Singer S.W."/>
            <person name="Spatafora J.W."/>
            <person name="Wang M."/>
            <person name="Veneault-Fourrey C."/>
            <person name="Henrissat B."/>
            <person name="Grigoriev I.V."/>
            <person name="Martin F.M."/>
            <person name="Perotto S."/>
        </authorList>
    </citation>
    <scope>NUCLEOTIDE SEQUENCE [LARGE SCALE GENOMIC DNA]</scope>
    <source>
        <strain evidence="3 4">ATCC 22711</strain>
    </source>
</reference>
<dbReference type="AlphaFoldDB" id="A0A2T3AYZ4"/>
<feature type="transmembrane region" description="Helical" evidence="2">
    <location>
        <begin position="12"/>
        <end position="30"/>
    </location>
</feature>
<feature type="region of interest" description="Disordered" evidence="1">
    <location>
        <begin position="169"/>
        <end position="202"/>
    </location>
</feature>
<accession>A0A2T3AYZ4</accession>
<feature type="transmembrane region" description="Helical" evidence="2">
    <location>
        <begin position="138"/>
        <end position="158"/>
    </location>
</feature>
<sequence>MLFGIFFAFWRFLEIITLIPTLSMLAWFVHIYSSHNSLTPDYILVLFIVSVLAAAWAIFTLFSYHRSKSNALFVSFIDLCFVGALIASAYELRFVSHQSCVNIDSTGPYAITFGDFSATVTGITVSASKTCTMLKASFAFAIMNCIFFFFTSFLAMLVGRRRVDRDEKVVVTETHRSRHSQRRSGSHRSHRSGHSRRSHAYV</sequence>
<dbReference type="RefSeq" id="XP_024719869.1">
    <property type="nucleotide sequence ID" value="XM_024860915.1"/>
</dbReference>
<dbReference type="STRING" id="857342.A0A2T3AYZ4"/>
<feature type="compositionally biased region" description="Basic residues" evidence="1">
    <location>
        <begin position="176"/>
        <end position="202"/>
    </location>
</feature>
<keyword evidence="2" id="KW-0472">Membrane</keyword>
<feature type="transmembrane region" description="Helical" evidence="2">
    <location>
        <begin position="71"/>
        <end position="90"/>
    </location>
</feature>
<evidence type="ECO:0000313" key="3">
    <source>
        <dbReference type="EMBL" id="PSS15270.1"/>
    </source>
</evidence>
<evidence type="ECO:0000256" key="2">
    <source>
        <dbReference type="SAM" id="Phobius"/>
    </source>
</evidence>
<proteinExistence type="predicted"/>
<protein>
    <recommendedName>
        <fullName evidence="5">MARVEL domain-containing protein</fullName>
    </recommendedName>
</protein>
<dbReference type="Proteomes" id="UP000241818">
    <property type="component" value="Unassembled WGS sequence"/>
</dbReference>
<dbReference type="InParanoid" id="A0A2T3AYZ4"/>
<dbReference type="GeneID" id="36568996"/>
<keyword evidence="2" id="KW-0812">Transmembrane</keyword>
<dbReference type="EMBL" id="KZ679013">
    <property type="protein sequence ID" value="PSS15270.1"/>
    <property type="molecule type" value="Genomic_DNA"/>
</dbReference>